<keyword evidence="2" id="KW-1185">Reference proteome</keyword>
<reference evidence="1 2" key="2">
    <citation type="journal article" date="2022" name="Mol. Ecol. Resour.">
        <title>The genomes of chicory, endive, great burdock and yacon provide insights into Asteraceae paleo-polyploidization history and plant inulin production.</title>
        <authorList>
            <person name="Fan W."/>
            <person name="Wang S."/>
            <person name="Wang H."/>
            <person name="Wang A."/>
            <person name="Jiang F."/>
            <person name="Liu H."/>
            <person name="Zhao H."/>
            <person name="Xu D."/>
            <person name="Zhang Y."/>
        </authorList>
    </citation>
    <scope>NUCLEOTIDE SEQUENCE [LARGE SCALE GENOMIC DNA]</scope>
    <source>
        <strain evidence="2">cv. Niubang</strain>
    </source>
</reference>
<gene>
    <name evidence="1" type="ORF">L6452_21997</name>
</gene>
<reference evidence="2" key="1">
    <citation type="journal article" date="2022" name="Mol. Ecol. Resour.">
        <title>The genomes of chicory, endive, great burdock and yacon provide insights into Asteraceae palaeo-polyploidization history and plant inulin production.</title>
        <authorList>
            <person name="Fan W."/>
            <person name="Wang S."/>
            <person name="Wang H."/>
            <person name="Wang A."/>
            <person name="Jiang F."/>
            <person name="Liu H."/>
            <person name="Zhao H."/>
            <person name="Xu D."/>
            <person name="Zhang Y."/>
        </authorList>
    </citation>
    <scope>NUCLEOTIDE SEQUENCE [LARGE SCALE GENOMIC DNA]</scope>
    <source>
        <strain evidence="2">cv. Niubang</strain>
    </source>
</reference>
<accession>A0ACB9AYU6</accession>
<dbReference type="Proteomes" id="UP001055879">
    <property type="component" value="Linkage Group LG07"/>
</dbReference>
<sequence length="210" mass="23991">MEFNQHHNQVYHTTPSSMYTYFSDQAAKEGLWNGTSMGRGSVDIREKIQIELEKERIREQIVAKEIVRMRGLEAESTREVTMHNGGGFPLSLNNRLEPPMEFHDGTGPHHQEIEVLPFQRLPWSPEDNVNYMGKPNGSANWKPPPPTAAAAGSSEPNHCYPEFWNENGSRLHGDLQSWGVQRRSMGMMTKKARQKQKLEIDLLKATRHVS</sequence>
<comment type="caution">
    <text evidence="1">The sequence shown here is derived from an EMBL/GenBank/DDBJ whole genome shotgun (WGS) entry which is preliminary data.</text>
</comment>
<proteinExistence type="predicted"/>
<protein>
    <submittedName>
        <fullName evidence="1">Uncharacterized protein</fullName>
    </submittedName>
</protein>
<organism evidence="1 2">
    <name type="scientific">Arctium lappa</name>
    <name type="common">Greater burdock</name>
    <name type="synonym">Lappa major</name>
    <dbReference type="NCBI Taxonomy" id="4217"/>
    <lineage>
        <taxon>Eukaryota</taxon>
        <taxon>Viridiplantae</taxon>
        <taxon>Streptophyta</taxon>
        <taxon>Embryophyta</taxon>
        <taxon>Tracheophyta</taxon>
        <taxon>Spermatophyta</taxon>
        <taxon>Magnoliopsida</taxon>
        <taxon>eudicotyledons</taxon>
        <taxon>Gunneridae</taxon>
        <taxon>Pentapetalae</taxon>
        <taxon>asterids</taxon>
        <taxon>campanulids</taxon>
        <taxon>Asterales</taxon>
        <taxon>Asteraceae</taxon>
        <taxon>Carduoideae</taxon>
        <taxon>Cardueae</taxon>
        <taxon>Arctiinae</taxon>
        <taxon>Arctium</taxon>
    </lineage>
</organism>
<evidence type="ECO:0000313" key="1">
    <source>
        <dbReference type="EMBL" id="KAI3715032.1"/>
    </source>
</evidence>
<name>A0ACB9AYU6_ARCLA</name>
<dbReference type="EMBL" id="CM042053">
    <property type="protein sequence ID" value="KAI3715032.1"/>
    <property type="molecule type" value="Genomic_DNA"/>
</dbReference>
<evidence type="ECO:0000313" key="2">
    <source>
        <dbReference type="Proteomes" id="UP001055879"/>
    </source>
</evidence>